<evidence type="ECO:0000256" key="6">
    <source>
        <dbReference type="SAM" id="SignalP"/>
    </source>
</evidence>
<keyword evidence="2 4" id="KW-0378">Hydrolase</keyword>
<dbReference type="PANTHER" id="PTHR31339">
    <property type="entry name" value="PECTIN LYASE-RELATED"/>
    <property type="match status" value="1"/>
</dbReference>
<name>A0A1N7E776_9ACTN</name>
<dbReference type="Proteomes" id="UP000186004">
    <property type="component" value="Unassembled WGS sequence"/>
</dbReference>
<keyword evidence="6" id="KW-0732">Signal</keyword>
<feature type="signal peptide" evidence="6">
    <location>
        <begin position="1"/>
        <end position="27"/>
    </location>
</feature>
<feature type="chain" id="PRO_5012704038" evidence="6">
    <location>
        <begin position="28"/>
        <end position="803"/>
    </location>
</feature>
<dbReference type="STRING" id="1198245.SAMN05444858_12138"/>
<keyword evidence="8" id="KW-1185">Reference proteome</keyword>
<dbReference type="AlphaFoldDB" id="A0A1N7E776"/>
<accession>A0A1N7E776</accession>
<dbReference type="PANTHER" id="PTHR31339:SF9">
    <property type="entry name" value="PLASMIN AND FIBRONECTIN-BINDING PROTEIN A"/>
    <property type="match status" value="1"/>
</dbReference>
<dbReference type="EMBL" id="FTNF01000021">
    <property type="protein sequence ID" value="SIR84003.1"/>
    <property type="molecule type" value="Genomic_DNA"/>
</dbReference>
<comment type="similarity">
    <text evidence="1 4">Belongs to the glycosyl hydrolase 28 family.</text>
</comment>
<protein>
    <submittedName>
        <fullName evidence="7">Glycosyl hydrolases family 28</fullName>
    </submittedName>
</protein>
<dbReference type="Gene3D" id="2.160.20.10">
    <property type="entry name" value="Single-stranded right-handed beta-helix, Pectin lyase-like"/>
    <property type="match status" value="1"/>
</dbReference>
<dbReference type="OrthoDB" id="3196343at2"/>
<evidence type="ECO:0000256" key="3">
    <source>
        <dbReference type="ARBA" id="ARBA00023295"/>
    </source>
</evidence>
<evidence type="ECO:0000256" key="5">
    <source>
        <dbReference type="SAM" id="MobiDB-lite"/>
    </source>
</evidence>
<dbReference type="GO" id="GO:0004650">
    <property type="term" value="F:polygalacturonase activity"/>
    <property type="evidence" value="ECO:0007669"/>
    <property type="project" value="InterPro"/>
</dbReference>
<evidence type="ECO:0000256" key="4">
    <source>
        <dbReference type="RuleBase" id="RU361169"/>
    </source>
</evidence>
<evidence type="ECO:0000313" key="8">
    <source>
        <dbReference type="Proteomes" id="UP000186004"/>
    </source>
</evidence>
<dbReference type="GO" id="GO:0005975">
    <property type="term" value="P:carbohydrate metabolic process"/>
    <property type="evidence" value="ECO:0007669"/>
    <property type="project" value="InterPro"/>
</dbReference>
<dbReference type="InterPro" id="IPR012334">
    <property type="entry name" value="Pectin_lyas_fold"/>
</dbReference>
<feature type="region of interest" description="Disordered" evidence="5">
    <location>
        <begin position="22"/>
        <end position="41"/>
    </location>
</feature>
<dbReference type="InterPro" id="IPR000743">
    <property type="entry name" value="Glyco_hydro_28"/>
</dbReference>
<organism evidence="7 8">
    <name type="scientific">Micromonospora avicenniae</name>
    <dbReference type="NCBI Taxonomy" id="1198245"/>
    <lineage>
        <taxon>Bacteria</taxon>
        <taxon>Bacillati</taxon>
        <taxon>Actinomycetota</taxon>
        <taxon>Actinomycetes</taxon>
        <taxon>Micromonosporales</taxon>
        <taxon>Micromonosporaceae</taxon>
        <taxon>Micromonospora</taxon>
    </lineage>
</organism>
<evidence type="ECO:0000256" key="1">
    <source>
        <dbReference type="ARBA" id="ARBA00008834"/>
    </source>
</evidence>
<sequence length="803" mass="87158">MKRRTRVLLCLGVVAGMTAGLSGTSLAAGPDDTTAPGGRPEVRSTGTVVVARPGSAPIVANVGTSTITVRAGARVPAVTGQLVASDRSRQRLTVVDADGREKRAERIEAGDRLRVTAEDDHSVGSYTFAIDDPDAERRDGVYWNHPRYEGIDRTVNASTPVFPDRRCDITDHRYAHLVRQVTERYAVGNEAGDPAVKSSPLVYASHQVWYYTDAIAAAITDCHRAGGGIVVVPAGGSRNPDGAYYSGAITLLSRINLRIDTGATVKFVRNKTNEYYPVVLTSYEGSDLYSFSPFVYALHQTDIAVTGGGLLDGQEDMWNWRPWKKGYWGEPSVENKDTNAPYGTNGVLNAMNYADVPIQKRIFSDDGHLPATIPVIDGDMVRNVAPPADAVPLKSTFRPSLIQTYASSNVLIEDVKIRNTPFWVVHPVSSKNVLIRNLDIYSDKTKDFEAGGWNNDDGVDPESSSQVVMEGNHVTVSDDGAAIKAGRNVNGRRHRNPSEDIIIRHSVYNNDGGGSAAVSMGSEMSGGVRNVFIHDNEFGGPGLSLALKIKTNSNRGGYVENIYLRDCLLRSGISGMVQFDGNYSETVPFPGADVFNPTIRNIYLDNVDTAPSMTPGRTTFQMSSAASRSPVENVYYRNSDFYTTNTLDAGFRGNKNIKNFVVENVSYIDPATLQRTVYNTTPLNLLDQTEAVTDSGQTVRLTAASIAAPDTITAVPARTFTLRGKVDLTAYPDFMEKGTVRVFVDRSGTPIPAAVAADGSFATGSITLDDDQSWYQDRHYVAVNFYNGIDMNTAVYQLTSSLP</sequence>
<reference evidence="7 8" key="1">
    <citation type="submission" date="2017-01" db="EMBL/GenBank/DDBJ databases">
        <authorList>
            <person name="Mah S.A."/>
            <person name="Swanson W.J."/>
            <person name="Moy G.W."/>
            <person name="Vacquier V.D."/>
        </authorList>
    </citation>
    <scope>NUCLEOTIDE SEQUENCE [LARGE SCALE GENOMIC DNA]</scope>
    <source>
        <strain evidence="7 8">DSM 45758</strain>
    </source>
</reference>
<dbReference type="Pfam" id="PF00295">
    <property type="entry name" value="Glyco_hydro_28"/>
    <property type="match status" value="1"/>
</dbReference>
<dbReference type="RefSeq" id="WP_076473225.1">
    <property type="nucleotide sequence ID" value="NZ_FTNF01000021.1"/>
</dbReference>
<dbReference type="InterPro" id="IPR011050">
    <property type="entry name" value="Pectin_lyase_fold/virulence"/>
</dbReference>
<dbReference type="InterPro" id="IPR051801">
    <property type="entry name" value="GH28_Enzymes"/>
</dbReference>
<dbReference type="SUPFAM" id="SSF51126">
    <property type="entry name" value="Pectin lyase-like"/>
    <property type="match status" value="1"/>
</dbReference>
<proteinExistence type="inferred from homology"/>
<evidence type="ECO:0000313" key="7">
    <source>
        <dbReference type="EMBL" id="SIR84003.1"/>
    </source>
</evidence>
<evidence type="ECO:0000256" key="2">
    <source>
        <dbReference type="ARBA" id="ARBA00022801"/>
    </source>
</evidence>
<gene>
    <name evidence="7" type="ORF">SAMN05444858_12138</name>
</gene>
<keyword evidence="3 4" id="KW-0326">Glycosidase</keyword>